<evidence type="ECO:0000256" key="10">
    <source>
        <dbReference type="ARBA" id="ARBA00023033"/>
    </source>
</evidence>
<keyword evidence="4" id="KW-0997">Cell inner membrane</keyword>
<evidence type="ECO:0000313" key="15">
    <source>
        <dbReference type="EMBL" id="PNV75527.1"/>
    </source>
</evidence>
<evidence type="ECO:0000256" key="9">
    <source>
        <dbReference type="ARBA" id="ARBA00023004"/>
    </source>
</evidence>
<evidence type="ECO:0000256" key="4">
    <source>
        <dbReference type="ARBA" id="ARBA00022519"/>
    </source>
</evidence>
<feature type="domain" description="Fatty acid desaturase" evidence="14">
    <location>
        <begin position="98"/>
        <end position="332"/>
    </location>
</feature>
<protein>
    <submittedName>
        <fullName evidence="15">Alkane 1-monooxygenase</fullName>
    </submittedName>
</protein>
<proteinExistence type="inferred from homology"/>
<dbReference type="RefSeq" id="WP_010413595.1">
    <property type="nucleotide sequence ID" value="NZ_MCRM02000006.1"/>
</dbReference>
<feature type="transmembrane region" description="Helical" evidence="13">
    <location>
        <begin position="327"/>
        <end position="346"/>
    </location>
</feature>
<keyword evidence="5 13" id="KW-0812">Transmembrane</keyword>
<evidence type="ECO:0000256" key="6">
    <source>
        <dbReference type="ARBA" id="ARBA00022723"/>
    </source>
</evidence>
<keyword evidence="9" id="KW-0408">Iron</keyword>
<evidence type="ECO:0000256" key="11">
    <source>
        <dbReference type="ARBA" id="ARBA00023136"/>
    </source>
</evidence>
<feature type="transmembrane region" description="Helical" evidence="13">
    <location>
        <begin position="101"/>
        <end position="121"/>
    </location>
</feature>
<gene>
    <name evidence="15" type="ORF">BES34_007770</name>
</gene>
<dbReference type="EMBL" id="MCRM02000006">
    <property type="protein sequence ID" value="PNV75527.1"/>
    <property type="molecule type" value="Genomic_DNA"/>
</dbReference>
<comment type="subcellular location">
    <subcellularLocation>
        <location evidence="1">Cell inner membrane</location>
        <topology evidence="1">Multi-pass membrane protein</topology>
    </subcellularLocation>
</comment>
<evidence type="ECO:0000313" key="16">
    <source>
        <dbReference type="Proteomes" id="UP000094669"/>
    </source>
</evidence>
<evidence type="ECO:0000256" key="7">
    <source>
        <dbReference type="ARBA" id="ARBA00022989"/>
    </source>
</evidence>
<keyword evidence="11 13" id="KW-0472">Membrane</keyword>
<dbReference type="InterPro" id="IPR005804">
    <property type="entry name" value="FA_desaturase_dom"/>
</dbReference>
<keyword evidence="10" id="KW-0503">Monooxygenase</keyword>
<feature type="transmembrane region" description="Helical" evidence="13">
    <location>
        <begin position="211"/>
        <end position="233"/>
    </location>
</feature>
<dbReference type="CDD" id="cd03512">
    <property type="entry name" value="Alkane-hydroxylase"/>
    <property type="match status" value="1"/>
</dbReference>
<reference evidence="15" key="1">
    <citation type="submission" date="2018-01" db="EMBL/GenBank/DDBJ databases">
        <title>Genomic characterization of Leptospira inadai serogroup Lyme isolated from captured rat in Brazil and comparative analysis with human reference strain.</title>
        <authorList>
            <person name="Moreno L.Z."/>
            <person name="Loureiro A.P."/>
            <person name="Miraglia F."/>
            <person name="Kremer F.S."/>
            <person name="Eslabao M.R."/>
            <person name="Dellagostin O.A."/>
            <person name="Lilenbaum W."/>
            <person name="Moreno A.M."/>
        </authorList>
    </citation>
    <scope>NUCLEOTIDE SEQUENCE [LARGE SCALE GENOMIC DNA]</scope>
    <source>
        <strain evidence="15">M34/99</strain>
    </source>
</reference>
<comment type="similarity">
    <text evidence="2">Belongs to the fatty acid desaturase type 1 family. AlkB subfamily.</text>
</comment>
<keyword evidence="8" id="KW-0560">Oxidoreductase</keyword>
<evidence type="ECO:0000256" key="13">
    <source>
        <dbReference type="SAM" id="Phobius"/>
    </source>
</evidence>
<keyword evidence="7 13" id="KW-1133">Transmembrane helix</keyword>
<evidence type="ECO:0000256" key="12">
    <source>
        <dbReference type="SAM" id="MobiDB-lite"/>
    </source>
</evidence>
<evidence type="ECO:0000256" key="2">
    <source>
        <dbReference type="ARBA" id="ARBA00010823"/>
    </source>
</evidence>
<comment type="caution">
    <text evidence="15">The sequence shown here is derived from an EMBL/GenBank/DDBJ whole genome shotgun (WGS) entry which is preliminary data.</text>
</comment>
<feature type="transmembrane region" description="Helical" evidence="13">
    <location>
        <begin position="68"/>
        <end position="89"/>
    </location>
</feature>
<dbReference type="Proteomes" id="UP000094669">
    <property type="component" value="Unassembled WGS sequence"/>
</dbReference>
<dbReference type="Pfam" id="PF00487">
    <property type="entry name" value="FA_desaturase"/>
    <property type="match status" value="1"/>
</dbReference>
<organism evidence="15 16">
    <name type="scientific">Leptospira inadai serovar Lyme</name>
    <dbReference type="NCBI Taxonomy" id="293084"/>
    <lineage>
        <taxon>Bacteria</taxon>
        <taxon>Pseudomonadati</taxon>
        <taxon>Spirochaetota</taxon>
        <taxon>Spirochaetia</taxon>
        <taxon>Leptospirales</taxon>
        <taxon>Leptospiraceae</taxon>
        <taxon>Leptospira</taxon>
    </lineage>
</organism>
<name>A0ABX4YKI6_9LEPT</name>
<evidence type="ECO:0000256" key="8">
    <source>
        <dbReference type="ARBA" id="ARBA00023002"/>
    </source>
</evidence>
<evidence type="ECO:0000256" key="3">
    <source>
        <dbReference type="ARBA" id="ARBA00022475"/>
    </source>
</evidence>
<feature type="transmembrane region" description="Helical" evidence="13">
    <location>
        <begin position="133"/>
        <end position="149"/>
    </location>
</feature>
<dbReference type="InterPro" id="IPR033885">
    <property type="entry name" value="AlkB/XylM"/>
</dbReference>
<evidence type="ECO:0000256" key="1">
    <source>
        <dbReference type="ARBA" id="ARBA00004429"/>
    </source>
</evidence>
<feature type="compositionally biased region" description="Basic and acidic residues" evidence="12">
    <location>
        <begin position="362"/>
        <end position="374"/>
    </location>
</feature>
<keyword evidence="16" id="KW-1185">Reference proteome</keyword>
<sequence>MSNWKRLAFLVAFVVPVLAVAGYYLGGGFNFLTFAVVFGILPILDVLVGSDPSNPDEADVAGLQQEFYFRFLTYVWAWILFALVLWSLWEVQTHTLTWLESVGFVLAIGINTGGIGITVAHELGHRNTKIEQWYSKFILMTVCYMHFFIEHNRGHHINVSTDGDPATSKKGESFYSFYPRTLKGSLTDAWHLEKKRLEKKGRSVWTLENEMITSIIIPVSFIGIVLGVFYAITGNLKWEVPVFFLVQSWIAFSLLELVNYIEHYGLKRLEVSPGKFEKVLPIHSWNQNFAVSNAFLFHLQRHSDHHANAGRRYQSLRHFEESPQLPYGYTVMILIALVPSLWYRMMDWRLENWKQKYYGSADGDKRRKDSDAMQKGKVAVV</sequence>
<keyword evidence="3" id="KW-1003">Cell membrane</keyword>
<evidence type="ECO:0000256" key="5">
    <source>
        <dbReference type="ARBA" id="ARBA00022692"/>
    </source>
</evidence>
<dbReference type="PANTHER" id="PTHR38674:SF1">
    <property type="entry name" value="ALKANE 1-MONOOXYGENASE 1"/>
    <property type="match status" value="1"/>
</dbReference>
<keyword evidence="6" id="KW-0479">Metal-binding</keyword>
<evidence type="ECO:0000259" key="14">
    <source>
        <dbReference type="Pfam" id="PF00487"/>
    </source>
</evidence>
<accession>A0ABX4YKI6</accession>
<feature type="region of interest" description="Disordered" evidence="12">
    <location>
        <begin position="361"/>
        <end position="381"/>
    </location>
</feature>
<dbReference type="PANTHER" id="PTHR38674">
    <property type="entry name" value="ALKANE 1-MONOOXYGENASE 1"/>
    <property type="match status" value="1"/>
</dbReference>